<reference evidence="4" key="1">
    <citation type="submission" date="2016-06" db="UniProtKB">
        <authorList>
            <consortium name="WormBaseParasite"/>
        </authorList>
    </citation>
    <scope>IDENTIFICATION</scope>
</reference>
<accession>A0A183SE94</accession>
<evidence type="ECO:0000256" key="1">
    <source>
        <dbReference type="SAM" id="MobiDB-lite"/>
    </source>
</evidence>
<feature type="region of interest" description="Disordered" evidence="1">
    <location>
        <begin position="36"/>
        <end position="66"/>
    </location>
</feature>
<evidence type="ECO:0000313" key="2">
    <source>
        <dbReference type="EMBL" id="VDL88927.1"/>
    </source>
</evidence>
<protein>
    <submittedName>
        <fullName evidence="4">C2H2-type domain-containing protein</fullName>
    </submittedName>
</protein>
<dbReference type="AlphaFoldDB" id="A0A183SE94"/>
<sequence length="257" mass="27575">MTYGLNLVRVSGVVCLSSPNMSAPFPCASFPPNPYHPHQPPPSPSPLPSLSPNSSFYPHGRKSPMAGATANAEYANRNRPAWERTVKTGAVIYDATRITTAKAKRVAPNSPALRTNTANAQVLLPCPRCKLTFRARRDFVGHLRMQFTNSPTIPTSRSNSAYPPSDSPTLTPGINSITPTIIVTKFQYSSPVTSPATTTTTLSPTPPALSHAPAWSFTWESIGLIKVNQCLGLRYTVATPTSTALPAPVSSNNAWAY</sequence>
<feature type="region of interest" description="Disordered" evidence="1">
    <location>
        <begin position="150"/>
        <end position="170"/>
    </location>
</feature>
<dbReference type="WBParaSite" id="SSLN_0000262901-mRNA-1">
    <property type="protein sequence ID" value="SSLN_0000262901-mRNA-1"/>
    <property type="gene ID" value="SSLN_0000262901"/>
</dbReference>
<organism evidence="4">
    <name type="scientific">Schistocephalus solidus</name>
    <name type="common">Tapeworm</name>
    <dbReference type="NCBI Taxonomy" id="70667"/>
    <lineage>
        <taxon>Eukaryota</taxon>
        <taxon>Metazoa</taxon>
        <taxon>Spiralia</taxon>
        <taxon>Lophotrochozoa</taxon>
        <taxon>Platyhelminthes</taxon>
        <taxon>Cestoda</taxon>
        <taxon>Eucestoda</taxon>
        <taxon>Diphyllobothriidea</taxon>
        <taxon>Diphyllobothriidae</taxon>
        <taxon>Schistocephalus</taxon>
    </lineage>
</organism>
<dbReference type="Proteomes" id="UP000275846">
    <property type="component" value="Unassembled WGS sequence"/>
</dbReference>
<dbReference type="EMBL" id="UYSU01032280">
    <property type="protein sequence ID" value="VDL88927.1"/>
    <property type="molecule type" value="Genomic_DNA"/>
</dbReference>
<evidence type="ECO:0000313" key="4">
    <source>
        <dbReference type="WBParaSite" id="SSLN_0000262901-mRNA-1"/>
    </source>
</evidence>
<name>A0A183SE94_SCHSO</name>
<reference evidence="2 3" key="2">
    <citation type="submission" date="2018-11" db="EMBL/GenBank/DDBJ databases">
        <authorList>
            <consortium name="Pathogen Informatics"/>
        </authorList>
    </citation>
    <scope>NUCLEOTIDE SEQUENCE [LARGE SCALE GENOMIC DNA]</scope>
    <source>
        <strain evidence="2 3">NST_G2</strain>
    </source>
</reference>
<proteinExistence type="predicted"/>
<feature type="compositionally biased region" description="Pro residues" evidence="1">
    <location>
        <begin position="36"/>
        <end position="49"/>
    </location>
</feature>
<gene>
    <name evidence="2" type="ORF">SSLN_LOCUS2542</name>
</gene>
<dbReference type="OrthoDB" id="6317163at2759"/>
<keyword evidence="3" id="KW-1185">Reference proteome</keyword>
<evidence type="ECO:0000313" key="3">
    <source>
        <dbReference type="Proteomes" id="UP000275846"/>
    </source>
</evidence>